<evidence type="ECO:0000313" key="1">
    <source>
        <dbReference type="EMBL" id="QUB85525.1"/>
    </source>
</evidence>
<reference evidence="1 2" key="1">
    <citation type="submission" date="2021-03" db="EMBL/GenBank/DDBJ databases">
        <title>Human Oral Microbial Genomes.</title>
        <authorList>
            <person name="Johnston C.D."/>
            <person name="Chen T."/>
            <person name="Dewhirst F.E."/>
        </authorList>
    </citation>
    <scope>NUCLEOTIDE SEQUENCE [LARGE SCALE GENOMIC DNA]</scope>
    <source>
        <strain evidence="1 2">W1435</strain>
    </source>
</reference>
<proteinExistence type="predicted"/>
<name>A0ABX7XVE7_9BACT</name>
<dbReference type="RefSeq" id="WP_051539302.1">
    <property type="nucleotide sequence ID" value="NZ_BAKO01000017.1"/>
</dbReference>
<protein>
    <submittedName>
        <fullName evidence="1">Uncharacterized protein</fullName>
    </submittedName>
</protein>
<dbReference type="EMBL" id="CP072369">
    <property type="protein sequence ID" value="QUB85525.1"/>
    <property type="molecule type" value="Genomic_DNA"/>
</dbReference>
<gene>
    <name evidence="1" type="ORF">J5A51_04470</name>
</gene>
<accession>A0ABX7XVE7</accession>
<dbReference type="Proteomes" id="UP000682005">
    <property type="component" value="Chromosome 2"/>
</dbReference>
<keyword evidence="2" id="KW-1185">Reference proteome</keyword>
<evidence type="ECO:0000313" key="2">
    <source>
        <dbReference type="Proteomes" id="UP000682005"/>
    </source>
</evidence>
<sequence length="78" mass="8946">MKTYIKPLMREHHVFSSSCLLSGSPGKTGSANRTLTDEQGLVHNQFEQGLQQLIKENLFSDFMPCNDERPTFKSLWDE</sequence>
<organism evidence="1 2">
    <name type="scientific">Prevotella fusca JCM 17724</name>
    <dbReference type="NCBI Taxonomy" id="1236517"/>
    <lineage>
        <taxon>Bacteria</taxon>
        <taxon>Pseudomonadati</taxon>
        <taxon>Bacteroidota</taxon>
        <taxon>Bacteroidia</taxon>
        <taxon>Bacteroidales</taxon>
        <taxon>Prevotellaceae</taxon>
        <taxon>Prevotella</taxon>
    </lineage>
</organism>